<dbReference type="RefSeq" id="WP_154919215.1">
    <property type="nucleotide sequence ID" value="NZ_VUOE01000002.1"/>
</dbReference>
<dbReference type="Proteomes" id="UP000323188">
    <property type="component" value="Unassembled WGS sequence"/>
</dbReference>
<gene>
    <name evidence="1" type="ORF">F0361_13365</name>
</gene>
<accession>A0A5B2TTT6</accession>
<sequence length="184" mass="20600">MTAGTMNRRKALERVSVIMGGVLVPSIWTGIISGCRTPLEPNWSPKFLDNEEALLTELIVDVFIPQTHTPSASEAMVHRFIDEMLHGFLEKEEQEIIRHGLKRLQELDFVGMDEEARINVFKDLSVSEEPKNALFFDAMRSMALLGYFTSEIGATQALAHDPIPGSYEGCIPLNKYGGKTWSES</sequence>
<dbReference type="AlphaFoldDB" id="A0A5B2TTT6"/>
<organism evidence="1 2">
    <name type="scientific">Maribacter flavus</name>
    <dbReference type="NCBI Taxonomy" id="1658664"/>
    <lineage>
        <taxon>Bacteria</taxon>
        <taxon>Pseudomonadati</taxon>
        <taxon>Bacteroidota</taxon>
        <taxon>Flavobacteriia</taxon>
        <taxon>Flavobacteriales</taxon>
        <taxon>Flavobacteriaceae</taxon>
        <taxon>Maribacter</taxon>
    </lineage>
</organism>
<comment type="caution">
    <text evidence="1">The sequence shown here is derived from an EMBL/GenBank/DDBJ whole genome shotgun (WGS) entry which is preliminary data.</text>
</comment>
<evidence type="ECO:0000313" key="2">
    <source>
        <dbReference type="Proteomes" id="UP000323188"/>
    </source>
</evidence>
<dbReference type="Pfam" id="PF13618">
    <property type="entry name" value="Gluconate_2-dh3"/>
    <property type="match status" value="1"/>
</dbReference>
<dbReference type="EMBL" id="VUOE01000002">
    <property type="protein sequence ID" value="KAA2216970.1"/>
    <property type="molecule type" value="Genomic_DNA"/>
</dbReference>
<name>A0A5B2TTT6_9FLAO</name>
<evidence type="ECO:0000313" key="1">
    <source>
        <dbReference type="EMBL" id="KAA2216970.1"/>
    </source>
</evidence>
<proteinExistence type="predicted"/>
<reference evidence="1 2" key="1">
    <citation type="submission" date="2019-09" db="EMBL/GenBank/DDBJ databases">
        <authorList>
            <person name="Khan S.A."/>
            <person name="Jeon C.O."/>
            <person name="Chun B.H."/>
            <person name="Jeong S.E."/>
        </authorList>
    </citation>
    <scope>NUCLEOTIDE SEQUENCE [LARGE SCALE GENOMIC DNA]</scope>
    <source>
        <strain evidence="1 2">KCTC 42508</strain>
    </source>
</reference>
<protein>
    <submittedName>
        <fullName evidence="1">Gluconate 2-dehydrogenase subunit 3 family protein</fullName>
    </submittedName>
</protein>
<dbReference type="InterPro" id="IPR027056">
    <property type="entry name" value="Gluconate_2DH_su3"/>
</dbReference>